<organism evidence="2">
    <name type="scientific">freshwater metagenome</name>
    <dbReference type="NCBI Taxonomy" id="449393"/>
    <lineage>
        <taxon>unclassified sequences</taxon>
        <taxon>metagenomes</taxon>
        <taxon>ecological metagenomes</taxon>
    </lineage>
</organism>
<reference evidence="2" key="1">
    <citation type="submission" date="2020-05" db="EMBL/GenBank/DDBJ databases">
        <authorList>
            <person name="Chiriac C."/>
            <person name="Salcher M."/>
            <person name="Ghai R."/>
            <person name="Kavagutti S V."/>
        </authorList>
    </citation>
    <scope>NUCLEOTIDE SEQUENCE</scope>
</reference>
<feature type="domain" description="Methyltransferase" evidence="1">
    <location>
        <begin position="67"/>
        <end position="143"/>
    </location>
</feature>
<dbReference type="GO" id="GO:0008168">
    <property type="term" value="F:methyltransferase activity"/>
    <property type="evidence" value="ECO:0007669"/>
    <property type="project" value="InterPro"/>
</dbReference>
<dbReference type="PIRSF" id="PIRSF018249">
    <property type="entry name" value="MyrA_prd"/>
    <property type="match status" value="1"/>
</dbReference>
<sequence length="250" mass="27329">MTGHSFDIARQGYVNLLTNKTFIKNADTAAMINARQQMHARPFFQDLARQISDICVEVSQSSPAATVVEPGGGSGFYANALIRRVDAARAVSFDISVHAAKVCAQQSERVAAVVADVWQKWPVADDSADVVLSVFSPRNFIETERVFKTGAVLILVTPEEEHFVEIRTKFNALGIQSHKNEKIAASLENFTKIRQSVLESTELLNGSAQCDSLLSGPNGHHISAKDIELLSNAEPINVTHCVNISVWKLV</sequence>
<dbReference type="Pfam" id="PF13649">
    <property type="entry name" value="Methyltransf_25"/>
    <property type="match status" value="1"/>
</dbReference>
<name>A0A6J7RIA6_9ZZZZ</name>
<dbReference type="CDD" id="cd02440">
    <property type="entry name" value="AdoMet_MTases"/>
    <property type="match status" value="1"/>
</dbReference>
<evidence type="ECO:0000313" key="2">
    <source>
        <dbReference type="EMBL" id="CAB5028507.1"/>
    </source>
</evidence>
<dbReference type="AlphaFoldDB" id="A0A6J7RIA6"/>
<dbReference type="EMBL" id="CAFBPN010000099">
    <property type="protein sequence ID" value="CAB5028507.1"/>
    <property type="molecule type" value="Genomic_DNA"/>
</dbReference>
<evidence type="ECO:0000259" key="1">
    <source>
        <dbReference type="Pfam" id="PF13649"/>
    </source>
</evidence>
<dbReference type="InterPro" id="IPR016718">
    <property type="entry name" value="rRNA_m1G-MeTrfase_A_prd"/>
</dbReference>
<accession>A0A6J7RIA6</accession>
<dbReference type="InterPro" id="IPR041698">
    <property type="entry name" value="Methyltransf_25"/>
</dbReference>
<dbReference type="InterPro" id="IPR029063">
    <property type="entry name" value="SAM-dependent_MTases_sf"/>
</dbReference>
<proteinExistence type="predicted"/>
<dbReference type="SUPFAM" id="SSF53335">
    <property type="entry name" value="S-adenosyl-L-methionine-dependent methyltransferases"/>
    <property type="match status" value="1"/>
</dbReference>
<dbReference type="Gene3D" id="3.40.50.150">
    <property type="entry name" value="Vaccinia Virus protein VP39"/>
    <property type="match status" value="1"/>
</dbReference>
<gene>
    <name evidence="2" type="ORF">UFOPK4098_01328</name>
</gene>
<protein>
    <submittedName>
        <fullName evidence="2">Unannotated protein</fullName>
    </submittedName>
</protein>